<dbReference type="SUPFAM" id="SSF48726">
    <property type="entry name" value="Immunoglobulin"/>
    <property type="match status" value="1"/>
</dbReference>
<dbReference type="SMART" id="SM00406">
    <property type="entry name" value="IGv"/>
    <property type="match status" value="1"/>
</dbReference>
<evidence type="ECO:0000256" key="8">
    <source>
        <dbReference type="ARBA" id="ARBA00023170"/>
    </source>
</evidence>
<dbReference type="FunFam" id="2.60.40.10:FF:001866">
    <property type="entry name" value="T cell receptor gamma variable 3"/>
    <property type="match status" value="1"/>
</dbReference>
<dbReference type="Ensembl" id="ENSOANT00000071244.1">
    <property type="protein sequence ID" value="ENSOANP00000052967.1"/>
    <property type="gene ID" value="ENSOANG00000040379.1"/>
</dbReference>
<keyword evidence="5" id="KW-1064">Adaptive immunity</keyword>
<dbReference type="GO" id="GO:0042101">
    <property type="term" value="C:T cell receptor complex"/>
    <property type="evidence" value="ECO:0007669"/>
    <property type="project" value="UniProtKB-KW"/>
</dbReference>
<dbReference type="GeneTree" id="ENSGT00940000153143"/>
<keyword evidence="16" id="KW-1185">Reference proteome</keyword>
<comment type="subcellular location">
    <subcellularLocation>
        <location evidence="1">Cell membrane</location>
    </subcellularLocation>
</comment>
<organism evidence="15 16">
    <name type="scientific">Ornithorhynchus anatinus</name>
    <name type="common">Duckbill platypus</name>
    <dbReference type="NCBI Taxonomy" id="9258"/>
    <lineage>
        <taxon>Eukaryota</taxon>
        <taxon>Metazoa</taxon>
        <taxon>Chordata</taxon>
        <taxon>Craniata</taxon>
        <taxon>Vertebrata</taxon>
        <taxon>Euteleostomi</taxon>
        <taxon>Mammalia</taxon>
        <taxon>Monotremata</taxon>
        <taxon>Ornithorhynchidae</taxon>
        <taxon>Ornithorhynchus</taxon>
    </lineage>
</organism>
<dbReference type="FunCoup" id="A0A6I8PKS8">
    <property type="interactions" value="252"/>
</dbReference>
<evidence type="ECO:0000256" key="6">
    <source>
        <dbReference type="ARBA" id="ARBA00023136"/>
    </source>
</evidence>
<keyword evidence="3 13" id="KW-0732">Signal</keyword>
<evidence type="ECO:0000256" key="7">
    <source>
        <dbReference type="ARBA" id="ARBA00023157"/>
    </source>
</evidence>
<keyword evidence="11" id="KW-1279">T cell receptor</keyword>
<dbReference type="InParanoid" id="A0A6I8PKS8"/>
<evidence type="ECO:0000256" key="3">
    <source>
        <dbReference type="ARBA" id="ARBA00022729"/>
    </source>
</evidence>
<protein>
    <recommendedName>
        <fullName evidence="14">Ig-like domain-containing protein</fullName>
    </recommendedName>
</protein>
<evidence type="ECO:0000256" key="1">
    <source>
        <dbReference type="ARBA" id="ARBA00004236"/>
    </source>
</evidence>
<feature type="chain" id="PRO_5026079187" description="Ig-like domain-containing protein" evidence="13">
    <location>
        <begin position="19"/>
        <end position="173"/>
    </location>
</feature>
<evidence type="ECO:0000256" key="11">
    <source>
        <dbReference type="ARBA" id="ARBA00043266"/>
    </source>
</evidence>
<evidence type="ECO:0000313" key="15">
    <source>
        <dbReference type="Ensembl" id="ENSOANP00000052967.1"/>
    </source>
</evidence>
<evidence type="ECO:0000256" key="13">
    <source>
        <dbReference type="SAM" id="SignalP"/>
    </source>
</evidence>
<evidence type="ECO:0000256" key="2">
    <source>
        <dbReference type="ARBA" id="ARBA00022475"/>
    </source>
</evidence>
<evidence type="ECO:0000256" key="9">
    <source>
        <dbReference type="ARBA" id="ARBA00023319"/>
    </source>
</evidence>
<keyword evidence="9" id="KW-0393">Immunoglobulin domain</keyword>
<dbReference type="InterPro" id="IPR003599">
    <property type="entry name" value="Ig_sub"/>
</dbReference>
<dbReference type="Proteomes" id="UP000002279">
    <property type="component" value="Unplaced"/>
</dbReference>
<keyword evidence="6" id="KW-0472">Membrane</keyword>
<evidence type="ECO:0000313" key="16">
    <source>
        <dbReference type="Proteomes" id="UP000002279"/>
    </source>
</evidence>
<evidence type="ECO:0000256" key="10">
    <source>
        <dbReference type="ARBA" id="ARBA00038578"/>
    </source>
</evidence>
<dbReference type="AlphaFoldDB" id="A0A6I8PKS8"/>
<evidence type="ECO:0000256" key="5">
    <source>
        <dbReference type="ARBA" id="ARBA00023130"/>
    </source>
</evidence>
<dbReference type="PANTHER" id="PTHR19256:SF63">
    <property type="entry name" value="T CELL RECEPTOR GAMMA VARIABLE 3-RELATED"/>
    <property type="match status" value="1"/>
</dbReference>
<evidence type="ECO:0000256" key="4">
    <source>
        <dbReference type="ARBA" id="ARBA00022859"/>
    </source>
</evidence>
<feature type="region of interest" description="Disordered" evidence="12">
    <location>
        <begin position="133"/>
        <end position="156"/>
    </location>
</feature>
<dbReference type="PROSITE" id="PS50835">
    <property type="entry name" value="IG_LIKE"/>
    <property type="match status" value="1"/>
</dbReference>
<dbReference type="Pfam" id="PF07686">
    <property type="entry name" value="V-set"/>
    <property type="match status" value="1"/>
</dbReference>
<dbReference type="GO" id="GO:0002250">
    <property type="term" value="P:adaptive immune response"/>
    <property type="evidence" value="ECO:0007669"/>
    <property type="project" value="UniProtKB-KW"/>
</dbReference>
<keyword evidence="7" id="KW-1015">Disulfide bond</keyword>
<keyword evidence="8" id="KW-0675">Receptor</keyword>
<dbReference type="InterPro" id="IPR013783">
    <property type="entry name" value="Ig-like_fold"/>
</dbReference>
<dbReference type="GO" id="GO:0009897">
    <property type="term" value="C:external side of plasma membrane"/>
    <property type="evidence" value="ECO:0000318"/>
    <property type="project" value="GO_Central"/>
</dbReference>
<proteinExistence type="predicted"/>
<reference evidence="15" key="1">
    <citation type="submission" date="2025-08" db="UniProtKB">
        <authorList>
            <consortium name="Ensembl"/>
        </authorList>
    </citation>
    <scope>IDENTIFICATION</scope>
    <source>
        <strain evidence="15">Glennie</strain>
    </source>
</reference>
<sequence>MLGSVTLLLATLFPAVQTALTLDQPMVSITQKAGTSATFPCEFSDTRFKYIHWYRQQPGQAPQRLLYYNMDTTEVTLESGVNKNKIHAYKSNDGSCFLFVQKLDRNDAGFYYCAGWVSTLTQFPPPPVQKVTVRSHEEQGLNPHSSSTESHPLFQVPWQTNGDHHRSKLQLFL</sequence>
<feature type="signal peptide" evidence="13">
    <location>
        <begin position="1"/>
        <end position="18"/>
    </location>
</feature>
<dbReference type="Gene3D" id="2.60.40.10">
    <property type="entry name" value="Immunoglobulins"/>
    <property type="match status" value="1"/>
</dbReference>
<keyword evidence="4" id="KW-0391">Immunity</keyword>
<feature type="domain" description="Ig-like" evidence="14">
    <location>
        <begin position="14"/>
        <end position="113"/>
    </location>
</feature>
<dbReference type="PANTHER" id="PTHR19256">
    <property type="entry name" value="T-CELL RECEPTOR GAMMA CHAIN"/>
    <property type="match status" value="1"/>
</dbReference>
<comment type="subunit">
    <text evidence="10">Gamma-delta TR is a heterodimer composed of a gamma and delta chain; disulfide-linked. The gamma-delta TR is associated with the transmembrane signaling CD3 coreceptor proteins following the stoichiometry: a single gamma-delta TR heterodimer associates with one CD3D-CD3E heterodimer, one CD3G-CD3E heterodimer and one CD247 homodimer forming a stable octameric structure. Upon activation, gamma-delta TR complex associates with FCER1G to initiate intracellular signaling.</text>
</comment>
<accession>A0A6I8PKS8</accession>
<evidence type="ECO:0000256" key="12">
    <source>
        <dbReference type="SAM" id="MobiDB-lite"/>
    </source>
</evidence>
<dbReference type="InterPro" id="IPR007110">
    <property type="entry name" value="Ig-like_dom"/>
</dbReference>
<dbReference type="InterPro" id="IPR051117">
    <property type="entry name" value="TRG_var/const_region"/>
</dbReference>
<dbReference type="SMART" id="SM00409">
    <property type="entry name" value="IG"/>
    <property type="match status" value="1"/>
</dbReference>
<evidence type="ECO:0000259" key="14">
    <source>
        <dbReference type="PROSITE" id="PS50835"/>
    </source>
</evidence>
<name>A0A6I8PKS8_ORNAN</name>
<reference evidence="15" key="2">
    <citation type="submission" date="2025-09" db="UniProtKB">
        <authorList>
            <consortium name="Ensembl"/>
        </authorList>
    </citation>
    <scope>IDENTIFICATION</scope>
    <source>
        <strain evidence="15">Glennie</strain>
    </source>
</reference>
<keyword evidence="2" id="KW-1003">Cell membrane</keyword>
<dbReference type="InterPro" id="IPR036179">
    <property type="entry name" value="Ig-like_dom_sf"/>
</dbReference>
<dbReference type="InterPro" id="IPR013106">
    <property type="entry name" value="Ig_V-set"/>
</dbReference>